<dbReference type="InterPro" id="IPR029068">
    <property type="entry name" value="Glyas_Bleomycin-R_OHBP_Dase"/>
</dbReference>
<dbReference type="InterPro" id="IPR004360">
    <property type="entry name" value="Glyas_Fos-R_dOase_dom"/>
</dbReference>
<feature type="compositionally biased region" description="Polar residues" evidence="1">
    <location>
        <begin position="143"/>
        <end position="153"/>
    </location>
</feature>
<dbReference type="GO" id="GO:0051213">
    <property type="term" value="F:dioxygenase activity"/>
    <property type="evidence" value="ECO:0007669"/>
    <property type="project" value="UniProtKB-KW"/>
</dbReference>
<gene>
    <name evidence="3" type="ORF">QBC36DRAFT_348949</name>
</gene>
<feature type="compositionally biased region" description="Basic and acidic residues" evidence="1">
    <location>
        <begin position="19"/>
        <end position="29"/>
    </location>
</feature>
<evidence type="ECO:0000259" key="2">
    <source>
        <dbReference type="PROSITE" id="PS51819"/>
    </source>
</evidence>
<dbReference type="Gene3D" id="3.10.180.10">
    <property type="entry name" value="2,3-Dihydroxybiphenyl 1,2-Dioxygenase, domain 1"/>
    <property type="match status" value="1"/>
</dbReference>
<dbReference type="PANTHER" id="PTHR35006:SF4">
    <property type="entry name" value="BLR7706 PROTEIN"/>
    <property type="match status" value="1"/>
</dbReference>
<proteinExistence type="predicted"/>
<feature type="region of interest" description="Disordered" evidence="1">
    <location>
        <begin position="143"/>
        <end position="162"/>
    </location>
</feature>
<comment type="caution">
    <text evidence="3">The sequence shown here is derived from an EMBL/GenBank/DDBJ whole genome shotgun (WGS) entry which is preliminary data.</text>
</comment>
<dbReference type="Proteomes" id="UP001302321">
    <property type="component" value="Unassembled WGS sequence"/>
</dbReference>
<dbReference type="Pfam" id="PF00903">
    <property type="entry name" value="Glyoxalase"/>
    <property type="match status" value="1"/>
</dbReference>
<sequence length="364" mass="39908">MPAQAVFRDSITKFSAKPPGHDAARQRENQRRHRARVKERICDLEAALASTQSKLDDALKQIEELNAEICRLWALSPSAHKPSGSTPRMDARHVVADLPVIEESIETAMDSTTTPTSAILNVSHSPHVEPGLSYEITASLQSTTGIEDSNSDCPSLPPPRPGESTIACRDAYTIIKDRNPPDLDSEIMNQWLKPGFRRAIIPGSGCRVETHLTQMTHLNPLGHVSLGVRDYTISRAFYTAILAPLNLRLVYDSGPLSDPSAGKVRTLGYGPDEDHELLNIFEYQDATSPGPGFHLAFNAPSRQAVIDFHTKAIELGGTDNGAPGIREHYGKNYFAAFVVDPNGWKLEAVCKVPPEQEQQESSET</sequence>
<reference evidence="3" key="1">
    <citation type="journal article" date="2023" name="Mol. Phylogenet. Evol.">
        <title>Genome-scale phylogeny and comparative genomics of the fungal order Sordariales.</title>
        <authorList>
            <person name="Hensen N."/>
            <person name="Bonometti L."/>
            <person name="Westerberg I."/>
            <person name="Brannstrom I.O."/>
            <person name="Guillou S."/>
            <person name="Cros-Aarteil S."/>
            <person name="Calhoun S."/>
            <person name="Haridas S."/>
            <person name="Kuo A."/>
            <person name="Mondo S."/>
            <person name="Pangilinan J."/>
            <person name="Riley R."/>
            <person name="LaButti K."/>
            <person name="Andreopoulos B."/>
            <person name="Lipzen A."/>
            <person name="Chen C."/>
            <person name="Yan M."/>
            <person name="Daum C."/>
            <person name="Ng V."/>
            <person name="Clum A."/>
            <person name="Steindorff A."/>
            <person name="Ohm R.A."/>
            <person name="Martin F."/>
            <person name="Silar P."/>
            <person name="Natvig D.O."/>
            <person name="Lalanne C."/>
            <person name="Gautier V."/>
            <person name="Ament-Velasquez S.L."/>
            <person name="Kruys A."/>
            <person name="Hutchinson M.I."/>
            <person name="Powell A.J."/>
            <person name="Barry K."/>
            <person name="Miller A.N."/>
            <person name="Grigoriev I.V."/>
            <person name="Debuchy R."/>
            <person name="Gladieux P."/>
            <person name="Hiltunen Thoren M."/>
            <person name="Johannesson H."/>
        </authorList>
    </citation>
    <scope>NUCLEOTIDE SEQUENCE</scope>
    <source>
        <strain evidence="3">CBS 892.96</strain>
    </source>
</reference>
<reference evidence="3" key="2">
    <citation type="submission" date="2023-05" db="EMBL/GenBank/DDBJ databases">
        <authorList>
            <consortium name="Lawrence Berkeley National Laboratory"/>
            <person name="Steindorff A."/>
            <person name="Hensen N."/>
            <person name="Bonometti L."/>
            <person name="Westerberg I."/>
            <person name="Brannstrom I.O."/>
            <person name="Guillou S."/>
            <person name="Cros-Aarteil S."/>
            <person name="Calhoun S."/>
            <person name="Haridas S."/>
            <person name="Kuo A."/>
            <person name="Mondo S."/>
            <person name="Pangilinan J."/>
            <person name="Riley R."/>
            <person name="Labutti K."/>
            <person name="Andreopoulos B."/>
            <person name="Lipzen A."/>
            <person name="Chen C."/>
            <person name="Yanf M."/>
            <person name="Daum C."/>
            <person name="Ng V."/>
            <person name="Clum A."/>
            <person name="Ohm R."/>
            <person name="Martin F."/>
            <person name="Silar P."/>
            <person name="Natvig D."/>
            <person name="Lalanne C."/>
            <person name="Gautier V."/>
            <person name="Ament-Velasquez S.L."/>
            <person name="Kruys A."/>
            <person name="Hutchinson M.I."/>
            <person name="Powell A.J."/>
            <person name="Barry K."/>
            <person name="Miller A.N."/>
            <person name="Grigoriev I.V."/>
            <person name="Debuchy R."/>
            <person name="Gladieux P."/>
            <person name="Thoren M.H."/>
            <person name="Johannesson H."/>
        </authorList>
    </citation>
    <scope>NUCLEOTIDE SEQUENCE</scope>
    <source>
        <strain evidence="3">CBS 892.96</strain>
    </source>
</reference>
<feature type="region of interest" description="Disordered" evidence="1">
    <location>
        <begin position="1"/>
        <end position="34"/>
    </location>
</feature>
<evidence type="ECO:0000313" key="3">
    <source>
        <dbReference type="EMBL" id="KAK4173191.1"/>
    </source>
</evidence>
<dbReference type="InterPro" id="IPR037523">
    <property type="entry name" value="VOC_core"/>
</dbReference>
<protein>
    <submittedName>
        <fullName evidence="3">Glyoxalase/Bleomycin resistance protein/Dihydroxybiphenyl dioxygenase</fullName>
    </submittedName>
</protein>
<keyword evidence="3" id="KW-0223">Dioxygenase</keyword>
<dbReference type="CDD" id="cd14688">
    <property type="entry name" value="bZIP_YAP"/>
    <property type="match status" value="1"/>
</dbReference>
<name>A0AAN6W2Q3_9PEZI</name>
<dbReference type="PROSITE" id="PS51819">
    <property type="entry name" value="VOC"/>
    <property type="match status" value="1"/>
</dbReference>
<dbReference type="PANTHER" id="PTHR35006">
    <property type="entry name" value="GLYOXALASE FAMILY PROTEIN (AFU_ORTHOLOGUE AFUA_5G14830)"/>
    <property type="match status" value="1"/>
</dbReference>
<dbReference type="CDD" id="cd07262">
    <property type="entry name" value="VOC_like"/>
    <property type="match status" value="1"/>
</dbReference>
<feature type="domain" description="VOC" evidence="2">
    <location>
        <begin position="220"/>
        <end position="351"/>
    </location>
</feature>
<keyword evidence="3" id="KW-0560">Oxidoreductase</keyword>
<dbReference type="SUPFAM" id="SSF54593">
    <property type="entry name" value="Glyoxalase/Bleomycin resistance protein/Dihydroxybiphenyl dioxygenase"/>
    <property type="match status" value="1"/>
</dbReference>
<keyword evidence="4" id="KW-1185">Reference proteome</keyword>
<dbReference type="EMBL" id="MU866361">
    <property type="protein sequence ID" value="KAK4173191.1"/>
    <property type="molecule type" value="Genomic_DNA"/>
</dbReference>
<accession>A0AAN6W2Q3</accession>
<evidence type="ECO:0000256" key="1">
    <source>
        <dbReference type="SAM" id="MobiDB-lite"/>
    </source>
</evidence>
<organism evidence="3 4">
    <name type="scientific">Triangularia setosa</name>
    <dbReference type="NCBI Taxonomy" id="2587417"/>
    <lineage>
        <taxon>Eukaryota</taxon>
        <taxon>Fungi</taxon>
        <taxon>Dikarya</taxon>
        <taxon>Ascomycota</taxon>
        <taxon>Pezizomycotina</taxon>
        <taxon>Sordariomycetes</taxon>
        <taxon>Sordariomycetidae</taxon>
        <taxon>Sordariales</taxon>
        <taxon>Podosporaceae</taxon>
        <taxon>Triangularia</taxon>
    </lineage>
</organism>
<dbReference type="AlphaFoldDB" id="A0AAN6W2Q3"/>
<evidence type="ECO:0000313" key="4">
    <source>
        <dbReference type="Proteomes" id="UP001302321"/>
    </source>
</evidence>